<evidence type="ECO:0000256" key="3">
    <source>
        <dbReference type="ARBA" id="ARBA00010992"/>
    </source>
</evidence>
<dbReference type="GO" id="GO:0016020">
    <property type="term" value="C:membrane"/>
    <property type="evidence" value="ECO:0007669"/>
    <property type="project" value="UniProtKB-SubCell"/>
</dbReference>
<evidence type="ECO:0000313" key="11">
    <source>
        <dbReference type="Proteomes" id="UP000325577"/>
    </source>
</evidence>
<proteinExistence type="inferred from homology"/>
<feature type="transmembrane region" description="Helical" evidence="9">
    <location>
        <begin position="82"/>
        <end position="100"/>
    </location>
</feature>
<sequence length="156" mass="16575">MKGCLQTGKLVFFLVSGGSDASSLFSKFGSSWVDATKFLTGTLAIGGIAIPVILKHTGIIAMAGGILAGCDDPSKKDYPGKLTCYVTITCLIAALGGLMFGYDIGIFGGVTSMAPFMSEFFSTVYHKEELDQSSNQYCKFDSVILTLFTSSLFIWG</sequence>
<dbReference type="InterPro" id="IPR007262">
    <property type="entry name" value="Vps55/LEPROT"/>
</dbReference>
<dbReference type="Pfam" id="PF00083">
    <property type="entry name" value="Sugar_tr"/>
    <property type="match status" value="1"/>
</dbReference>
<protein>
    <submittedName>
        <fullName evidence="10">Uncharacterized protein</fullName>
    </submittedName>
</protein>
<keyword evidence="11" id="KW-1185">Reference proteome</keyword>
<keyword evidence="5 9" id="KW-0812">Transmembrane</keyword>
<dbReference type="Pfam" id="PF04133">
    <property type="entry name" value="Vps55"/>
    <property type="match status" value="1"/>
</dbReference>
<dbReference type="EMBL" id="CM018037">
    <property type="protein sequence ID" value="KAA8538797.1"/>
    <property type="molecule type" value="Genomic_DNA"/>
</dbReference>
<evidence type="ECO:0000256" key="6">
    <source>
        <dbReference type="ARBA" id="ARBA00022989"/>
    </source>
</evidence>
<dbReference type="OrthoDB" id="1651023at2759"/>
<keyword evidence="6 9" id="KW-1133">Transmembrane helix</keyword>
<dbReference type="Gene3D" id="1.20.1250.20">
    <property type="entry name" value="MFS general substrate transporter like domains"/>
    <property type="match status" value="1"/>
</dbReference>
<feature type="transmembrane region" description="Helical" evidence="9">
    <location>
        <begin position="45"/>
        <end position="70"/>
    </location>
</feature>
<dbReference type="PANTHER" id="PTHR23500:SF574">
    <property type="entry name" value="SUGAR TRANSPORT PROTEIN 1"/>
    <property type="match status" value="1"/>
</dbReference>
<accession>A0A5J5BAK8</accession>
<comment type="similarity">
    <text evidence="2">Belongs to the OB-RGRP/VPS55 family.</text>
</comment>
<name>A0A5J5BAK8_9ASTE</name>
<evidence type="ECO:0000256" key="8">
    <source>
        <dbReference type="ARBA" id="ARBA00044504"/>
    </source>
</evidence>
<dbReference type="InterPro" id="IPR045262">
    <property type="entry name" value="STP/PLT_plant"/>
</dbReference>
<comment type="similarity">
    <text evidence="3">Belongs to the major facilitator superfamily. Sugar transporter (TC 2.A.1.1) family.</text>
</comment>
<evidence type="ECO:0000256" key="5">
    <source>
        <dbReference type="ARBA" id="ARBA00022692"/>
    </source>
</evidence>
<dbReference type="AlphaFoldDB" id="A0A5J5BAK8"/>
<keyword evidence="7 9" id="KW-0472">Membrane</keyword>
<evidence type="ECO:0000313" key="10">
    <source>
        <dbReference type="EMBL" id="KAA8538797.1"/>
    </source>
</evidence>
<dbReference type="InterPro" id="IPR005828">
    <property type="entry name" value="MFS_sugar_transport-like"/>
</dbReference>
<dbReference type="InterPro" id="IPR036259">
    <property type="entry name" value="MFS_trans_sf"/>
</dbReference>
<dbReference type="GO" id="GO:0015144">
    <property type="term" value="F:carbohydrate transmembrane transporter activity"/>
    <property type="evidence" value="ECO:0007669"/>
    <property type="project" value="InterPro"/>
</dbReference>
<reference evidence="10 11" key="1">
    <citation type="submission" date="2019-09" db="EMBL/GenBank/DDBJ databases">
        <title>A chromosome-level genome assembly of the Chinese tupelo Nyssa sinensis.</title>
        <authorList>
            <person name="Yang X."/>
            <person name="Kang M."/>
            <person name="Yang Y."/>
            <person name="Xiong H."/>
            <person name="Wang M."/>
            <person name="Zhang Z."/>
            <person name="Wang Z."/>
            <person name="Wu H."/>
            <person name="Ma T."/>
            <person name="Liu J."/>
            <person name="Xi Z."/>
        </authorList>
    </citation>
    <scope>NUCLEOTIDE SEQUENCE [LARGE SCALE GENOMIC DNA]</scope>
    <source>
        <strain evidence="10">J267</strain>
        <tissue evidence="10">Leaf</tissue>
    </source>
</reference>
<evidence type="ECO:0000256" key="7">
    <source>
        <dbReference type="ARBA" id="ARBA00023136"/>
    </source>
</evidence>
<keyword evidence="4" id="KW-0813">Transport</keyword>
<evidence type="ECO:0000256" key="9">
    <source>
        <dbReference type="SAM" id="Phobius"/>
    </source>
</evidence>
<evidence type="ECO:0000256" key="2">
    <source>
        <dbReference type="ARBA" id="ARBA00005645"/>
    </source>
</evidence>
<comment type="subcellular location">
    <subcellularLocation>
        <location evidence="1">Membrane</location>
        <topology evidence="1">Multi-pass membrane protein</topology>
    </subcellularLocation>
</comment>
<comment type="similarity">
    <text evidence="8">Belongs to the major facilitator superfamily. Phosphate:H(+) symporter (TC 2.A.1.9) family.</text>
</comment>
<evidence type="ECO:0000256" key="4">
    <source>
        <dbReference type="ARBA" id="ARBA00022448"/>
    </source>
</evidence>
<gene>
    <name evidence="10" type="ORF">F0562_025489</name>
</gene>
<dbReference type="PANTHER" id="PTHR23500">
    <property type="entry name" value="SOLUTE CARRIER FAMILY 2, FACILITATED GLUCOSE TRANSPORTER"/>
    <property type="match status" value="1"/>
</dbReference>
<organism evidence="10 11">
    <name type="scientific">Nyssa sinensis</name>
    <dbReference type="NCBI Taxonomy" id="561372"/>
    <lineage>
        <taxon>Eukaryota</taxon>
        <taxon>Viridiplantae</taxon>
        <taxon>Streptophyta</taxon>
        <taxon>Embryophyta</taxon>
        <taxon>Tracheophyta</taxon>
        <taxon>Spermatophyta</taxon>
        <taxon>Magnoliopsida</taxon>
        <taxon>eudicotyledons</taxon>
        <taxon>Gunneridae</taxon>
        <taxon>Pentapetalae</taxon>
        <taxon>asterids</taxon>
        <taxon>Cornales</taxon>
        <taxon>Nyssaceae</taxon>
        <taxon>Nyssa</taxon>
    </lineage>
</organism>
<dbReference type="Proteomes" id="UP000325577">
    <property type="component" value="Linkage Group LG14"/>
</dbReference>
<evidence type="ECO:0000256" key="1">
    <source>
        <dbReference type="ARBA" id="ARBA00004141"/>
    </source>
</evidence>